<feature type="compositionally biased region" description="Polar residues" evidence="1">
    <location>
        <begin position="126"/>
        <end position="139"/>
    </location>
</feature>
<dbReference type="AlphaFoldDB" id="R7VYX9"/>
<dbReference type="EnsemblPlants" id="EMT00618">
    <property type="protein sequence ID" value="EMT00618"/>
    <property type="gene ID" value="F775_52525"/>
</dbReference>
<feature type="region of interest" description="Disordered" evidence="1">
    <location>
        <begin position="120"/>
        <end position="169"/>
    </location>
</feature>
<evidence type="ECO:0000256" key="1">
    <source>
        <dbReference type="SAM" id="MobiDB-lite"/>
    </source>
</evidence>
<accession>R7VYX9</accession>
<proteinExistence type="predicted"/>
<name>R7VYX9_AEGTA</name>
<dbReference type="Pfam" id="PF07893">
    <property type="entry name" value="DUF1668"/>
    <property type="match status" value="1"/>
</dbReference>
<protein>
    <submittedName>
        <fullName evidence="2">Uncharacterized protein</fullName>
    </submittedName>
</protein>
<reference evidence="2" key="1">
    <citation type="submission" date="2015-06" db="UniProtKB">
        <authorList>
            <consortium name="EnsemblPlants"/>
        </authorList>
    </citation>
    <scope>IDENTIFICATION</scope>
</reference>
<evidence type="ECO:0000313" key="2">
    <source>
        <dbReference type="EnsemblPlants" id="EMT00618"/>
    </source>
</evidence>
<sequence length="235" mass="26125">MEDVPLPPASISFDLPSGPPGQYCSRDFMAFGSNRDKILAVDSTGGTYLYDAAVHGIRFSTNMPMMLQRVMKPMSAAVGDHCLFVMSGNGIDHQFAALMNGRNHNDCNWQPNWHWQSLRPPPFPAASSNNRTPLKSAISSGCPPWEPARSASTQRAARGERSARAGGRPRVATAWWQPLARTPAWQNLGSDLGSRFWPKDWRLMSTDLLPLGSGRLCTARFFLTKDEDRMSDYHK</sequence>
<dbReference type="InterPro" id="IPR012871">
    <property type="entry name" value="DUF1668_ORYSA"/>
</dbReference>
<organism evidence="2">
    <name type="scientific">Aegilops tauschii</name>
    <name type="common">Tausch's goatgrass</name>
    <name type="synonym">Aegilops squarrosa</name>
    <dbReference type="NCBI Taxonomy" id="37682"/>
    <lineage>
        <taxon>Eukaryota</taxon>
        <taxon>Viridiplantae</taxon>
        <taxon>Streptophyta</taxon>
        <taxon>Embryophyta</taxon>
        <taxon>Tracheophyta</taxon>
        <taxon>Spermatophyta</taxon>
        <taxon>Magnoliopsida</taxon>
        <taxon>Liliopsida</taxon>
        <taxon>Poales</taxon>
        <taxon>Poaceae</taxon>
        <taxon>BOP clade</taxon>
        <taxon>Pooideae</taxon>
        <taxon>Triticodae</taxon>
        <taxon>Triticeae</taxon>
        <taxon>Triticinae</taxon>
        <taxon>Aegilops</taxon>
    </lineage>
</organism>